<accession>A0ABT3TU51</accession>
<dbReference type="EMBL" id="JAPHNL010000112">
    <property type="protein sequence ID" value="MCX3060558.1"/>
    <property type="molecule type" value="Genomic_DNA"/>
</dbReference>
<gene>
    <name evidence="2" type="ORF">OFY01_12455</name>
</gene>
<evidence type="ECO:0000256" key="1">
    <source>
        <dbReference type="SAM" id="MobiDB-lite"/>
    </source>
</evidence>
<name>A0ABT3TU51_9ACTN</name>
<feature type="region of interest" description="Disordered" evidence="1">
    <location>
        <begin position="371"/>
        <end position="475"/>
    </location>
</feature>
<dbReference type="Pfam" id="PF13830">
    <property type="entry name" value="DUF4192"/>
    <property type="match status" value="1"/>
</dbReference>
<evidence type="ECO:0000313" key="2">
    <source>
        <dbReference type="EMBL" id="MCX3060558.1"/>
    </source>
</evidence>
<proteinExistence type="predicted"/>
<dbReference type="RefSeq" id="WP_266599227.1">
    <property type="nucleotide sequence ID" value="NZ_JAPHNL010000112.1"/>
</dbReference>
<feature type="compositionally biased region" description="Low complexity" evidence="1">
    <location>
        <begin position="406"/>
        <end position="416"/>
    </location>
</feature>
<comment type="caution">
    <text evidence="2">The sequence shown here is derived from an EMBL/GenBank/DDBJ whole genome shotgun (WGS) entry which is preliminary data.</text>
</comment>
<keyword evidence="3" id="KW-1185">Reference proteome</keyword>
<dbReference type="InterPro" id="IPR025447">
    <property type="entry name" value="DUF4192"/>
</dbReference>
<feature type="compositionally biased region" description="Basic and acidic residues" evidence="1">
    <location>
        <begin position="389"/>
        <end position="405"/>
    </location>
</feature>
<evidence type="ECO:0000313" key="3">
    <source>
        <dbReference type="Proteomes" id="UP001163064"/>
    </source>
</evidence>
<feature type="compositionally biased region" description="Basic residues" evidence="1">
    <location>
        <begin position="456"/>
        <end position="475"/>
    </location>
</feature>
<reference evidence="2" key="1">
    <citation type="submission" date="2022-10" db="EMBL/GenBank/DDBJ databases">
        <title>Streptomyces beihaiensis sp. nov., a chitin degrading actinobacterium, isolated from shrimp pond soil.</title>
        <authorList>
            <person name="Xie J."/>
            <person name="Shen N."/>
        </authorList>
    </citation>
    <scope>NUCLEOTIDE SEQUENCE</scope>
    <source>
        <strain evidence="2">GXMU-J5</strain>
    </source>
</reference>
<dbReference type="Proteomes" id="UP001163064">
    <property type="component" value="Unassembled WGS sequence"/>
</dbReference>
<protein>
    <submittedName>
        <fullName evidence="2">DUF4192 domain-containing protein</fullName>
    </submittedName>
</protein>
<sequence length="475" mass="51341">MTNHSEPVGVTGEAKINLRTAGELAEALPYLLGFRPEQSIVLIALYNGRFGGRVRLGLPEHPDDWTAVAEQMACCLVGECERRDGRPDSIIAFLCQQPVNAGVDSGREVMERLRPLAQRLRTACGSLDVPVTEALCLSDGRYWSYCCPRRECCPPDGRPIPAGESSVMAATAAYAGIQVRASAPEMRSRLMPLETALVADQARALDAASWDLVPRILTDASRDDVEKEVLDLARRIMRRLAAAPKRADAGEADRQDDGLLADDEAAMLIIGLQDRLTRDGAAAWMEGEEGARALRLWRALARRCVVPYGEHAVPSLTLASWVAWSLGDTAEADQALEMALTLDPCYVFARLLNEARAAGLDPEPVRRALRAGAAHRPDQEEASDQGQGKGDDGGPGERDVRDPRGARPVSRAVPVPGGAGGPDMSRAVRGLEAAVRRRGARRPTAGSRPAWAGSRAPRRPVMRRRAGRHRGRSDG</sequence>
<organism evidence="2 3">
    <name type="scientific">Streptomyces beihaiensis</name>
    <dbReference type="NCBI Taxonomy" id="2984495"/>
    <lineage>
        <taxon>Bacteria</taxon>
        <taxon>Bacillati</taxon>
        <taxon>Actinomycetota</taxon>
        <taxon>Actinomycetes</taxon>
        <taxon>Kitasatosporales</taxon>
        <taxon>Streptomycetaceae</taxon>
        <taxon>Streptomyces</taxon>
    </lineage>
</organism>